<dbReference type="InterPro" id="IPR036259">
    <property type="entry name" value="MFS_trans_sf"/>
</dbReference>
<feature type="transmembrane region" description="Helical" evidence="5">
    <location>
        <begin position="357"/>
        <end position="376"/>
    </location>
</feature>
<feature type="transmembrane region" description="Helical" evidence="5">
    <location>
        <begin position="493"/>
        <end position="513"/>
    </location>
</feature>
<dbReference type="Pfam" id="PF07690">
    <property type="entry name" value="MFS_1"/>
    <property type="match status" value="1"/>
</dbReference>
<dbReference type="PANTHER" id="PTHR23501">
    <property type="entry name" value="MAJOR FACILITATOR SUPERFAMILY"/>
    <property type="match status" value="1"/>
</dbReference>
<feature type="domain" description="Major facilitator superfamily (MFS) profile" evidence="6">
    <location>
        <begin position="14"/>
        <end position="517"/>
    </location>
</feature>
<feature type="transmembrane region" description="Helical" evidence="5">
    <location>
        <begin position="421"/>
        <end position="445"/>
    </location>
</feature>
<dbReference type="OrthoDB" id="440553at2759"/>
<feature type="transmembrane region" description="Helical" evidence="5">
    <location>
        <begin position="136"/>
        <end position="155"/>
    </location>
</feature>
<feature type="transmembrane region" description="Helical" evidence="5">
    <location>
        <begin position="104"/>
        <end position="124"/>
    </location>
</feature>
<protein>
    <submittedName>
        <fullName evidence="7">MFS general substrate transporter</fullName>
    </submittedName>
</protein>
<dbReference type="AlphaFoldDB" id="A0A6A6H669"/>
<keyword evidence="2 5" id="KW-0812">Transmembrane</keyword>
<keyword evidence="3 5" id="KW-1133">Transmembrane helix</keyword>
<feature type="transmembrane region" description="Helical" evidence="5">
    <location>
        <begin position="242"/>
        <end position="265"/>
    </location>
</feature>
<dbReference type="Gene3D" id="1.20.1720.10">
    <property type="entry name" value="Multidrug resistance protein D"/>
    <property type="match status" value="1"/>
</dbReference>
<dbReference type="EMBL" id="ML991810">
    <property type="protein sequence ID" value="KAF2233033.1"/>
    <property type="molecule type" value="Genomic_DNA"/>
</dbReference>
<name>A0A6A6H669_VIRVR</name>
<evidence type="ECO:0000259" key="6">
    <source>
        <dbReference type="PROSITE" id="PS50850"/>
    </source>
</evidence>
<comment type="subcellular location">
    <subcellularLocation>
        <location evidence="1">Membrane</location>
        <topology evidence="1">Multi-pass membrane protein</topology>
    </subcellularLocation>
</comment>
<organism evidence="7 8">
    <name type="scientific">Viridothelium virens</name>
    <name type="common">Speckled blister lichen</name>
    <name type="synonym">Trypethelium virens</name>
    <dbReference type="NCBI Taxonomy" id="1048519"/>
    <lineage>
        <taxon>Eukaryota</taxon>
        <taxon>Fungi</taxon>
        <taxon>Dikarya</taxon>
        <taxon>Ascomycota</taxon>
        <taxon>Pezizomycotina</taxon>
        <taxon>Dothideomycetes</taxon>
        <taxon>Dothideomycetes incertae sedis</taxon>
        <taxon>Trypetheliales</taxon>
        <taxon>Trypetheliaceae</taxon>
        <taxon>Viridothelium</taxon>
    </lineage>
</organism>
<evidence type="ECO:0000313" key="8">
    <source>
        <dbReference type="Proteomes" id="UP000800092"/>
    </source>
</evidence>
<feature type="transmembrane region" description="Helical" evidence="5">
    <location>
        <begin position="290"/>
        <end position="308"/>
    </location>
</feature>
<feature type="transmembrane region" description="Helical" evidence="5">
    <location>
        <begin position="167"/>
        <end position="187"/>
    </location>
</feature>
<evidence type="ECO:0000256" key="4">
    <source>
        <dbReference type="ARBA" id="ARBA00023136"/>
    </source>
</evidence>
<evidence type="ECO:0000256" key="3">
    <source>
        <dbReference type="ARBA" id="ARBA00022989"/>
    </source>
</evidence>
<dbReference type="InterPro" id="IPR011701">
    <property type="entry name" value="MFS"/>
</dbReference>
<feature type="transmembrane region" description="Helical" evidence="5">
    <location>
        <begin position="12"/>
        <end position="31"/>
    </location>
</feature>
<keyword evidence="8" id="KW-1185">Reference proteome</keyword>
<dbReference type="GO" id="GO:0005886">
    <property type="term" value="C:plasma membrane"/>
    <property type="evidence" value="ECO:0007669"/>
    <property type="project" value="TreeGrafter"/>
</dbReference>
<evidence type="ECO:0000256" key="2">
    <source>
        <dbReference type="ARBA" id="ARBA00022692"/>
    </source>
</evidence>
<dbReference type="PANTHER" id="PTHR23501:SF43">
    <property type="entry name" value="MULTIDRUG TRANSPORTER, PUTATIVE (AFU_ORTHOLOGUE AFUA_6G03040)-RELATED"/>
    <property type="match status" value="1"/>
</dbReference>
<gene>
    <name evidence="7" type="ORF">EV356DRAFT_487589</name>
</gene>
<evidence type="ECO:0000256" key="5">
    <source>
        <dbReference type="SAM" id="Phobius"/>
    </source>
</evidence>
<proteinExistence type="predicted"/>
<keyword evidence="4 5" id="KW-0472">Membrane</keyword>
<feature type="transmembrane region" description="Helical" evidence="5">
    <location>
        <begin position="51"/>
        <end position="68"/>
    </location>
</feature>
<accession>A0A6A6H669</accession>
<feature type="transmembrane region" description="Helical" evidence="5">
    <location>
        <begin position="388"/>
        <end position="409"/>
    </location>
</feature>
<reference evidence="7" key="1">
    <citation type="journal article" date="2020" name="Stud. Mycol.">
        <title>101 Dothideomycetes genomes: a test case for predicting lifestyles and emergence of pathogens.</title>
        <authorList>
            <person name="Haridas S."/>
            <person name="Albert R."/>
            <person name="Binder M."/>
            <person name="Bloem J."/>
            <person name="Labutti K."/>
            <person name="Salamov A."/>
            <person name="Andreopoulos B."/>
            <person name="Baker S."/>
            <person name="Barry K."/>
            <person name="Bills G."/>
            <person name="Bluhm B."/>
            <person name="Cannon C."/>
            <person name="Castanera R."/>
            <person name="Culley D."/>
            <person name="Daum C."/>
            <person name="Ezra D."/>
            <person name="Gonzalez J."/>
            <person name="Henrissat B."/>
            <person name="Kuo A."/>
            <person name="Liang C."/>
            <person name="Lipzen A."/>
            <person name="Lutzoni F."/>
            <person name="Magnuson J."/>
            <person name="Mondo S."/>
            <person name="Nolan M."/>
            <person name="Ohm R."/>
            <person name="Pangilinan J."/>
            <person name="Park H.-J."/>
            <person name="Ramirez L."/>
            <person name="Alfaro M."/>
            <person name="Sun H."/>
            <person name="Tritt A."/>
            <person name="Yoshinaga Y."/>
            <person name="Zwiers L.-H."/>
            <person name="Turgeon B."/>
            <person name="Goodwin S."/>
            <person name="Spatafora J."/>
            <person name="Crous P."/>
            <person name="Grigoriev I."/>
        </authorList>
    </citation>
    <scope>NUCLEOTIDE SEQUENCE</scope>
    <source>
        <strain evidence="7">Tuck. ex Michener</strain>
    </source>
</reference>
<dbReference type="GO" id="GO:0022857">
    <property type="term" value="F:transmembrane transporter activity"/>
    <property type="evidence" value="ECO:0007669"/>
    <property type="project" value="InterPro"/>
</dbReference>
<feature type="transmembrane region" description="Helical" evidence="5">
    <location>
        <begin position="80"/>
        <end position="98"/>
    </location>
</feature>
<feature type="transmembrane region" description="Helical" evidence="5">
    <location>
        <begin position="328"/>
        <end position="350"/>
    </location>
</feature>
<dbReference type="Proteomes" id="UP000800092">
    <property type="component" value="Unassembled WGS sequence"/>
</dbReference>
<evidence type="ECO:0000256" key="1">
    <source>
        <dbReference type="ARBA" id="ARBA00004141"/>
    </source>
</evidence>
<dbReference type="InterPro" id="IPR020846">
    <property type="entry name" value="MFS_dom"/>
</dbReference>
<dbReference type="PROSITE" id="PS50850">
    <property type="entry name" value="MFS"/>
    <property type="match status" value="1"/>
</dbReference>
<feature type="transmembrane region" description="Helical" evidence="5">
    <location>
        <begin position="216"/>
        <end position="236"/>
    </location>
</feature>
<sequence>MPEPYLQGWRLSIVTLSILLSMLLVNIEVSVTGTALPSISNDLHGFNQSGWIVAGYMVSYTSTLIIWCKISDIFGRKTTIIFALAIFAAFSGGCGAAQTNTQLIACRVLQGVGAAGCIALPITITYEMVPRHKYPLYGALVSTSNALGSLTGPLIGGGISERSTWRWIFLLNVPAALLAILFFSISLPRHFPHHGQTPHLSSSGHERLRIGTLSRLDFVGAFLLLAASMLLVTVLLGAGNEFAWNSATTIACLTISGLLWSLLVANERLITVKDLPQEPLFPWRFVRNRIWMGTLFVSLFSGVPYNILVVDLPQRFQLVNNMSPLTSGVRLIPFNLLVSLGGILVSMLAAKARTPPIFLMLAGSTMQLLGVLLFAYALPSNGTLPAAIYGYEILLGCGIGFMFGICVLIPPHVVERQDVGVSSGALLQFRIFGGALGLAIGSSIMNNYLARNLSKIISAEDLSKLLHSATSSESFPPNFQQKIKLAFAQSYSLQMKVLVVFAVLQFLAVAILWKSPQIMIVQPKESNKSGRVIEKK</sequence>
<dbReference type="SUPFAM" id="SSF103473">
    <property type="entry name" value="MFS general substrate transporter"/>
    <property type="match status" value="1"/>
</dbReference>
<evidence type="ECO:0000313" key="7">
    <source>
        <dbReference type="EMBL" id="KAF2233033.1"/>
    </source>
</evidence>